<evidence type="ECO:0008006" key="5">
    <source>
        <dbReference type="Google" id="ProtNLM"/>
    </source>
</evidence>
<dbReference type="PROSITE" id="PS51375">
    <property type="entry name" value="PPR"/>
    <property type="match status" value="9"/>
</dbReference>
<dbReference type="FunFam" id="1.25.40.10:FF:000351">
    <property type="entry name" value="Pentatricopeptide repeat-containing protein"/>
    <property type="match status" value="1"/>
</dbReference>
<dbReference type="InterPro" id="IPR011990">
    <property type="entry name" value="TPR-like_helical_dom_sf"/>
</dbReference>
<feature type="repeat" description="PPR" evidence="2">
    <location>
        <begin position="282"/>
        <end position="316"/>
    </location>
</feature>
<name>A0A8T2R1C8_CERRI</name>
<dbReference type="FunFam" id="1.25.40.10:FF:000031">
    <property type="entry name" value="Pentatricopeptide repeat-containing protein mitochondrial"/>
    <property type="match status" value="2"/>
</dbReference>
<dbReference type="NCBIfam" id="TIGR00756">
    <property type="entry name" value="PPR"/>
    <property type="match status" value="9"/>
</dbReference>
<dbReference type="Pfam" id="PF13041">
    <property type="entry name" value="PPR_2"/>
    <property type="match status" value="4"/>
</dbReference>
<dbReference type="OrthoDB" id="185373at2759"/>
<evidence type="ECO:0000256" key="2">
    <source>
        <dbReference type="PROSITE-ProRule" id="PRU00708"/>
    </source>
</evidence>
<dbReference type="GO" id="GO:0003723">
    <property type="term" value="F:RNA binding"/>
    <property type="evidence" value="ECO:0007669"/>
    <property type="project" value="InterPro"/>
</dbReference>
<dbReference type="AlphaFoldDB" id="A0A8T2R1C8"/>
<dbReference type="PANTHER" id="PTHR24015:SF548">
    <property type="entry name" value="OS08G0340900 PROTEIN"/>
    <property type="match status" value="1"/>
</dbReference>
<comment type="caution">
    <text evidence="3">The sequence shown here is derived from an EMBL/GenBank/DDBJ whole genome shotgun (WGS) entry which is preliminary data.</text>
</comment>
<dbReference type="EMBL" id="CM035435">
    <property type="protein sequence ID" value="KAH7289434.1"/>
    <property type="molecule type" value="Genomic_DNA"/>
</dbReference>
<proteinExistence type="predicted"/>
<evidence type="ECO:0000256" key="1">
    <source>
        <dbReference type="ARBA" id="ARBA00022737"/>
    </source>
</evidence>
<dbReference type="EMBL" id="CM035435">
    <property type="protein sequence ID" value="KAH7289435.1"/>
    <property type="molecule type" value="Genomic_DNA"/>
</dbReference>
<dbReference type="Pfam" id="PF01535">
    <property type="entry name" value="PPR"/>
    <property type="match status" value="3"/>
</dbReference>
<feature type="repeat" description="PPR" evidence="2">
    <location>
        <begin position="146"/>
        <end position="180"/>
    </location>
</feature>
<dbReference type="OMA" id="FANMMER"/>
<evidence type="ECO:0000313" key="3">
    <source>
        <dbReference type="EMBL" id="KAH7289435.1"/>
    </source>
</evidence>
<gene>
    <name evidence="3" type="ORF">KP509_30G001600</name>
</gene>
<feature type="repeat" description="PPR" evidence="2">
    <location>
        <begin position="216"/>
        <end position="246"/>
    </location>
</feature>
<keyword evidence="4" id="KW-1185">Reference proteome</keyword>
<dbReference type="PANTHER" id="PTHR24015">
    <property type="entry name" value="OS07G0578800 PROTEIN-RELATED"/>
    <property type="match status" value="1"/>
</dbReference>
<evidence type="ECO:0000313" key="4">
    <source>
        <dbReference type="Proteomes" id="UP000825935"/>
    </source>
</evidence>
<dbReference type="FunFam" id="1.25.40.10:FF:000158">
    <property type="entry name" value="pentatricopeptide repeat-containing protein At2g33680"/>
    <property type="match status" value="1"/>
</dbReference>
<feature type="repeat" description="PPR" evidence="2">
    <location>
        <begin position="181"/>
        <end position="215"/>
    </location>
</feature>
<feature type="repeat" description="PPR" evidence="2">
    <location>
        <begin position="418"/>
        <end position="448"/>
    </location>
</feature>
<dbReference type="InterPro" id="IPR002885">
    <property type="entry name" value="PPR_rpt"/>
</dbReference>
<dbReference type="EMBL" id="CM035435">
    <property type="protein sequence ID" value="KAH7289436.1"/>
    <property type="molecule type" value="Genomic_DNA"/>
</dbReference>
<feature type="repeat" description="PPR" evidence="2">
    <location>
        <begin position="519"/>
        <end position="553"/>
    </location>
</feature>
<accession>A0A8T2R1C8</accession>
<feature type="repeat" description="PPR" evidence="2">
    <location>
        <begin position="449"/>
        <end position="483"/>
    </location>
</feature>
<keyword evidence="1" id="KW-0677">Repeat</keyword>
<protein>
    <recommendedName>
        <fullName evidence="5">Pentatricopeptide repeat-containing protein</fullName>
    </recommendedName>
</protein>
<dbReference type="Gene3D" id="1.25.40.10">
    <property type="entry name" value="Tetratricopeptide repeat domain"/>
    <property type="match status" value="5"/>
</dbReference>
<dbReference type="EMBL" id="CM035435">
    <property type="protein sequence ID" value="KAH7289432.1"/>
    <property type="molecule type" value="Genomic_DNA"/>
</dbReference>
<dbReference type="InterPro" id="IPR046960">
    <property type="entry name" value="PPR_At4g14850-like_plant"/>
</dbReference>
<dbReference type="EMBL" id="CM035435">
    <property type="protein sequence ID" value="KAH7289433.1"/>
    <property type="molecule type" value="Genomic_DNA"/>
</dbReference>
<dbReference type="GO" id="GO:0048731">
    <property type="term" value="P:system development"/>
    <property type="evidence" value="ECO:0007669"/>
    <property type="project" value="UniProtKB-ARBA"/>
</dbReference>
<organism evidence="3 4">
    <name type="scientific">Ceratopteris richardii</name>
    <name type="common">Triangle waterfern</name>
    <dbReference type="NCBI Taxonomy" id="49495"/>
    <lineage>
        <taxon>Eukaryota</taxon>
        <taxon>Viridiplantae</taxon>
        <taxon>Streptophyta</taxon>
        <taxon>Embryophyta</taxon>
        <taxon>Tracheophyta</taxon>
        <taxon>Polypodiopsida</taxon>
        <taxon>Polypodiidae</taxon>
        <taxon>Polypodiales</taxon>
        <taxon>Pteridineae</taxon>
        <taxon>Pteridaceae</taxon>
        <taxon>Parkerioideae</taxon>
        <taxon>Ceratopteris</taxon>
    </lineage>
</organism>
<dbReference type="FunFam" id="1.25.40.10:FF:000380">
    <property type="entry name" value="Pentatricopeptide repeat-containing protein, chloroplastic"/>
    <property type="match status" value="1"/>
</dbReference>
<reference evidence="3" key="1">
    <citation type="submission" date="2021-08" db="EMBL/GenBank/DDBJ databases">
        <title>WGS assembly of Ceratopteris richardii.</title>
        <authorList>
            <person name="Marchant D.B."/>
            <person name="Chen G."/>
            <person name="Jenkins J."/>
            <person name="Shu S."/>
            <person name="Leebens-Mack J."/>
            <person name="Grimwood J."/>
            <person name="Schmutz J."/>
            <person name="Soltis P."/>
            <person name="Soltis D."/>
            <person name="Chen Z.-H."/>
        </authorList>
    </citation>
    <scope>NUCLEOTIDE SEQUENCE</scope>
    <source>
        <strain evidence="3">Whitten #5841</strain>
        <tissue evidence="3">Leaf</tissue>
    </source>
</reference>
<dbReference type="Pfam" id="PF13812">
    <property type="entry name" value="PPR_3"/>
    <property type="match status" value="1"/>
</dbReference>
<dbReference type="Proteomes" id="UP000825935">
    <property type="component" value="Chromosome 30"/>
</dbReference>
<dbReference type="GO" id="GO:0009451">
    <property type="term" value="P:RNA modification"/>
    <property type="evidence" value="ECO:0007669"/>
    <property type="project" value="InterPro"/>
</dbReference>
<feature type="repeat" description="PPR" evidence="2">
    <location>
        <begin position="348"/>
        <end position="382"/>
    </location>
</feature>
<feature type="repeat" description="PPR" evidence="2">
    <location>
        <begin position="247"/>
        <end position="281"/>
    </location>
</feature>
<sequence length="735" mass="81575">MVTRHQTSFFHPNTANNSQRTGQVLFTARSSFSPCCDTHKTIRNDLSDSIQIFKDQCQHGKLQKAIQSLSHLEEQGYRRSSYTYVCLLQGCIQAKALDEGRLLHSYLIKDGSHGNIFLSTTIANMYARCGSIEDSQAVFYGMSERNLVSWSMMIAAYCAHEKFKEAIHVFWAMQKDGLTPDHVNFVSVFKACAGLGSLEDGKRIHEALKKSGIKPSIMVWNSLMNMYVKCGSIHAAQHVFDSMEERNAGSWSVLIGGYTKIGKAGEALELFSNMQSTGVEPDDVTFLSVFNACAAAGELVQAKQIHDSMKKSGIQLGMNTQNTLIDMYAKCGSLADAWELFDGICDRDIVTWNAMIAGMTKHGQCGEALRLHRQMLVEGNLRDQVSFVSILNTCTLLEDLMHGKQFHAQIMKSEAFTNVFVENALIDMYAKCGSLDDARKIFDELQESNVVSWNSMIVGYGMHGLNEEVLKLFEGMLNKRIEPDQVTYVRVLNACATNTSLEQGLQLHHDILVSMYEFDVFIGNALIDMYSKCGRINDASKVLHRMLKRDIVSWNALLAGYSQHGLGKEGCQLMACMLNEHLELTHVSFVGILSACSHAGLIDEGCFFFTCMNHAYGVPQAIEHYGCMVDLLGRAGHLREAAGLLKQMPLEASVVLWRALLGACRIHGDVILAAHAAECILDLDPEDPAVLLLLSNIHASSDKCVDQETLITLMHDENLEEADYGNLSHMVNLIA</sequence>